<keyword evidence="2" id="KW-1133">Transmembrane helix</keyword>
<dbReference type="EMBL" id="JHAC01000054">
    <property type="protein sequence ID" value="EYB66966.1"/>
    <property type="molecule type" value="Genomic_DNA"/>
</dbReference>
<reference evidence="3 4" key="1">
    <citation type="submission" date="2014-03" db="EMBL/GenBank/DDBJ databases">
        <title>Draft genome sequence of Deinococcus phoenicis 1P10ME.</title>
        <authorList>
            <person name="Stepanov V.G."/>
            <person name="Vaishampayan P."/>
            <person name="Venkateswaran K."/>
            <person name="Fox G.E."/>
        </authorList>
    </citation>
    <scope>NUCLEOTIDE SEQUENCE [LARGE SCALE GENOMIC DNA]</scope>
    <source>
        <strain evidence="3 4">1P10ME</strain>
    </source>
</reference>
<organism evidence="3 4">
    <name type="scientific">Deinococcus phoenicis</name>
    <dbReference type="NCBI Taxonomy" id="1476583"/>
    <lineage>
        <taxon>Bacteria</taxon>
        <taxon>Thermotogati</taxon>
        <taxon>Deinococcota</taxon>
        <taxon>Deinococci</taxon>
        <taxon>Deinococcales</taxon>
        <taxon>Deinococcaceae</taxon>
        <taxon>Deinococcus</taxon>
    </lineage>
</organism>
<evidence type="ECO:0000256" key="1">
    <source>
        <dbReference type="SAM" id="MobiDB-lite"/>
    </source>
</evidence>
<feature type="compositionally biased region" description="Low complexity" evidence="1">
    <location>
        <begin position="33"/>
        <end position="45"/>
    </location>
</feature>
<dbReference type="PATRIC" id="fig|1476583.3.peg.3001"/>
<name>A0A016QLV0_9DEIO</name>
<accession>A0A016QLV0</accession>
<proteinExistence type="predicted"/>
<evidence type="ECO:0000313" key="4">
    <source>
        <dbReference type="Proteomes" id="UP000020492"/>
    </source>
</evidence>
<dbReference type="STRING" id="1476583.DEIPH_ctg056orf0006"/>
<gene>
    <name evidence="3" type="ORF">DEIPH_ctg056orf0006</name>
</gene>
<sequence length="61" mass="6122">MTRARVLGALLALILLVCGVVIYLDQRGAFGETSASGPGPATAPLTPNPPASGDPGYGELK</sequence>
<evidence type="ECO:0000313" key="3">
    <source>
        <dbReference type="EMBL" id="EYB66966.1"/>
    </source>
</evidence>
<keyword evidence="4" id="KW-1185">Reference proteome</keyword>
<protein>
    <submittedName>
        <fullName evidence="3">Uncharacterized protein</fullName>
    </submittedName>
</protein>
<keyword evidence="2" id="KW-0812">Transmembrane</keyword>
<dbReference type="Proteomes" id="UP000020492">
    <property type="component" value="Unassembled WGS sequence"/>
</dbReference>
<dbReference type="AlphaFoldDB" id="A0A016QLV0"/>
<feature type="transmembrane region" description="Helical" evidence="2">
    <location>
        <begin position="6"/>
        <end position="24"/>
    </location>
</feature>
<keyword evidence="2" id="KW-0472">Membrane</keyword>
<comment type="caution">
    <text evidence="3">The sequence shown here is derived from an EMBL/GenBank/DDBJ whole genome shotgun (WGS) entry which is preliminary data.</text>
</comment>
<evidence type="ECO:0000256" key="2">
    <source>
        <dbReference type="SAM" id="Phobius"/>
    </source>
</evidence>
<dbReference type="RefSeq" id="WP_034359603.1">
    <property type="nucleotide sequence ID" value="NZ_JHAC01000054.1"/>
</dbReference>
<feature type="region of interest" description="Disordered" evidence="1">
    <location>
        <begin position="33"/>
        <end position="61"/>
    </location>
</feature>